<dbReference type="InterPro" id="IPR003439">
    <property type="entry name" value="ABC_transporter-like_ATP-bd"/>
</dbReference>
<dbReference type="Pfam" id="PF00664">
    <property type="entry name" value="ABC_membrane"/>
    <property type="match status" value="1"/>
</dbReference>
<dbReference type="PANTHER" id="PTHR43394:SF1">
    <property type="entry name" value="ATP-BINDING CASSETTE SUB-FAMILY B MEMBER 10, MITOCHONDRIAL"/>
    <property type="match status" value="1"/>
</dbReference>
<evidence type="ECO:0000313" key="13">
    <source>
        <dbReference type="Proteomes" id="UP001220962"/>
    </source>
</evidence>
<feature type="transmembrane region" description="Helical" evidence="9">
    <location>
        <begin position="56"/>
        <end position="77"/>
    </location>
</feature>
<dbReference type="GO" id="GO:0005524">
    <property type="term" value="F:ATP binding"/>
    <property type="evidence" value="ECO:0007669"/>
    <property type="project" value="UniProtKB-KW"/>
</dbReference>
<accession>A0AAX3N4U5</accession>
<evidence type="ECO:0000256" key="7">
    <source>
        <dbReference type="ARBA" id="ARBA00022989"/>
    </source>
</evidence>
<sequence>MQDRSMLRHYVGSHWPSYLAAILLIIISNIDQALLPRVVGHFTDELQLQTLTMEKIIYYSLQLLLIAISYNALFGLGQFMIMRLGRRFEYVTREKLFGKFSELSEKYFAKQGTGKLLSYVMNDVTSVREAISNGINQTTNAVFLLLSCVVMMMIDGIPLTLIAISVGPLLAIPVLVVYFGPRIRERSKHVQEALASMTESAEEQLGGIRVTKTFAIEETQQNRFGASVDAIRDKQLRLVRLSSLFQALLPLLGAVSLVISIVIGGYMTIQNTISLGSFVALTLYLRMIMGPLQQIGNVINMMQRSSASLDRVNNLLAEIPDVQEVPDAVPLSKVEDITIRNLSFKYPGSKEHALHNINLALPAGKTIGIVGRTGSGKSTLVKLLLRVYEPPANTVFISGLDIRQLTLESLRSKLSYVPQDGFLFSTTIRDNIAFSDRSASQTEVEAPAKQAMIFDNIIQFPKRFDTPLGERGVTLSGGQRQRTSLARGLMKKAPLLILDDSMSAVDAVTETGILNSLKKERKNKSTLIISHRISAVKHADLIVVLEEGRIVEQGSHRQLMSLGGQYASLARIQEEGLNHGI</sequence>
<dbReference type="Gene3D" id="1.20.1560.10">
    <property type="entry name" value="ABC transporter type 1, transmembrane domain"/>
    <property type="match status" value="1"/>
</dbReference>
<evidence type="ECO:0000313" key="12">
    <source>
        <dbReference type="EMBL" id="WDH83745.1"/>
    </source>
</evidence>
<dbReference type="PROSITE" id="PS50893">
    <property type="entry name" value="ABC_TRANSPORTER_2"/>
    <property type="match status" value="1"/>
</dbReference>
<dbReference type="EMBL" id="CP118101">
    <property type="protein sequence ID" value="WDH83745.1"/>
    <property type="molecule type" value="Genomic_DNA"/>
</dbReference>
<dbReference type="Gene3D" id="3.40.50.300">
    <property type="entry name" value="P-loop containing nucleotide triphosphate hydrolases"/>
    <property type="match status" value="1"/>
</dbReference>
<feature type="domain" description="ABC transporter" evidence="10">
    <location>
        <begin position="337"/>
        <end position="572"/>
    </location>
</feature>
<dbReference type="PANTHER" id="PTHR43394">
    <property type="entry name" value="ATP-DEPENDENT PERMEASE MDL1, MITOCHONDRIAL"/>
    <property type="match status" value="1"/>
</dbReference>
<feature type="transmembrane region" description="Helical" evidence="9">
    <location>
        <begin position="138"/>
        <end position="154"/>
    </location>
</feature>
<dbReference type="InterPro" id="IPR011527">
    <property type="entry name" value="ABC1_TM_dom"/>
</dbReference>
<name>A0AAX3N4U5_9BACL</name>
<proteinExistence type="predicted"/>
<evidence type="ECO:0000256" key="6">
    <source>
        <dbReference type="ARBA" id="ARBA00022840"/>
    </source>
</evidence>
<evidence type="ECO:0000256" key="9">
    <source>
        <dbReference type="SAM" id="Phobius"/>
    </source>
</evidence>
<dbReference type="RefSeq" id="WP_274359648.1">
    <property type="nucleotide sequence ID" value="NZ_CP118101.1"/>
</dbReference>
<dbReference type="GO" id="GO:0015421">
    <property type="term" value="F:ABC-type oligopeptide transporter activity"/>
    <property type="evidence" value="ECO:0007669"/>
    <property type="project" value="TreeGrafter"/>
</dbReference>
<dbReference type="Pfam" id="PF00005">
    <property type="entry name" value="ABC_tran"/>
    <property type="match status" value="1"/>
</dbReference>
<evidence type="ECO:0000256" key="8">
    <source>
        <dbReference type="ARBA" id="ARBA00023136"/>
    </source>
</evidence>
<dbReference type="FunFam" id="3.40.50.300:FF:000221">
    <property type="entry name" value="Multidrug ABC transporter ATP-binding protein"/>
    <property type="match status" value="1"/>
</dbReference>
<keyword evidence="7 9" id="KW-1133">Transmembrane helix</keyword>
<evidence type="ECO:0000259" key="11">
    <source>
        <dbReference type="PROSITE" id="PS50929"/>
    </source>
</evidence>
<dbReference type="AlphaFoldDB" id="A0AAX3N4U5"/>
<reference evidence="12" key="1">
    <citation type="submission" date="2023-02" db="EMBL/GenBank/DDBJ databases">
        <title>Pathogen: clinical or host-associated sample.</title>
        <authorList>
            <person name="Hergert J."/>
            <person name="Casey R."/>
            <person name="Wagner J."/>
            <person name="Young E.L."/>
            <person name="Oakeson K.F."/>
        </authorList>
    </citation>
    <scope>NUCLEOTIDE SEQUENCE</scope>
    <source>
        <strain evidence="12">2022CK-00830</strain>
    </source>
</reference>
<dbReference type="GO" id="GO:0005886">
    <property type="term" value="C:plasma membrane"/>
    <property type="evidence" value="ECO:0007669"/>
    <property type="project" value="UniProtKB-SubCell"/>
</dbReference>
<dbReference type="Proteomes" id="UP001220962">
    <property type="component" value="Chromosome"/>
</dbReference>
<dbReference type="InterPro" id="IPR003593">
    <property type="entry name" value="AAA+_ATPase"/>
</dbReference>
<evidence type="ECO:0000259" key="10">
    <source>
        <dbReference type="PROSITE" id="PS50893"/>
    </source>
</evidence>
<evidence type="ECO:0000256" key="5">
    <source>
        <dbReference type="ARBA" id="ARBA00022741"/>
    </source>
</evidence>
<keyword evidence="6 12" id="KW-0067">ATP-binding</keyword>
<gene>
    <name evidence="12" type="ORF">PUW23_05820</name>
</gene>
<keyword evidence="8 9" id="KW-0472">Membrane</keyword>
<dbReference type="InterPro" id="IPR027417">
    <property type="entry name" value="P-loop_NTPase"/>
</dbReference>
<protein>
    <submittedName>
        <fullName evidence="12">ABC transporter ATP-binding protein</fullName>
    </submittedName>
</protein>
<keyword evidence="4 9" id="KW-0812">Transmembrane</keyword>
<feature type="transmembrane region" description="Helical" evidence="9">
    <location>
        <begin position="160"/>
        <end position="179"/>
    </location>
</feature>
<comment type="subcellular location">
    <subcellularLocation>
        <location evidence="1">Cell membrane</location>
        <topology evidence="1">Multi-pass membrane protein</topology>
    </subcellularLocation>
</comment>
<evidence type="ECO:0000256" key="3">
    <source>
        <dbReference type="ARBA" id="ARBA00022475"/>
    </source>
</evidence>
<keyword evidence="5" id="KW-0547">Nucleotide-binding</keyword>
<evidence type="ECO:0000256" key="4">
    <source>
        <dbReference type="ARBA" id="ARBA00022692"/>
    </source>
</evidence>
<feature type="domain" description="ABC transmembrane type-1" evidence="11">
    <location>
        <begin position="19"/>
        <end position="304"/>
    </location>
</feature>
<dbReference type="SMART" id="SM00382">
    <property type="entry name" value="AAA"/>
    <property type="match status" value="1"/>
</dbReference>
<dbReference type="InterPro" id="IPR036640">
    <property type="entry name" value="ABC1_TM_sf"/>
</dbReference>
<keyword evidence="2" id="KW-0813">Transport</keyword>
<dbReference type="CDD" id="cd18541">
    <property type="entry name" value="ABC_6TM_TmrB_like"/>
    <property type="match status" value="1"/>
</dbReference>
<evidence type="ECO:0000256" key="2">
    <source>
        <dbReference type="ARBA" id="ARBA00022448"/>
    </source>
</evidence>
<dbReference type="PROSITE" id="PS50929">
    <property type="entry name" value="ABC_TM1F"/>
    <property type="match status" value="1"/>
</dbReference>
<dbReference type="InterPro" id="IPR039421">
    <property type="entry name" value="Type_1_exporter"/>
</dbReference>
<dbReference type="SUPFAM" id="SSF52540">
    <property type="entry name" value="P-loop containing nucleoside triphosphate hydrolases"/>
    <property type="match status" value="1"/>
</dbReference>
<dbReference type="SUPFAM" id="SSF90123">
    <property type="entry name" value="ABC transporter transmembrane region"/>
    <property type="match status" value="1"/>
</dbReference>
<dbReference type="GO" id="GO:0016887">
    <property type="term" value="F:ATP hydrolysis activity"/>
    <property type="evidence" value="ECO:0007669"/>
    <property type="project" value="InterPro"/>
</dbReference>
<evidence type="ECO:0000256" key="1">
    <source>
        <dbReference type="ARBA" id="ARBA00004651"/>
    </source>
</evidence>
<feature type="transmembrane region" description="Helical" evidence="9">
    <location>
        <begin position="244"/>
        <end position="267"/>
    </location>
</feature>
<organism evidence="12 13">
    <name type="scientific">Paenibacillus urinalis</name>
    <dbReference type="NCBI Taxonomy" id="521520"/>
    <lineage>
        <taxon>Bacteria</taxon>
        <taxon>Bacillati</taxon>
        <taxon>Bacillota</taxon>
        <taxon>Bacilli</taxon>
        <taxon>Bacillales</taxon>
        <taxon>Paenibacillaceae</taxon>
        <taxon>Paenibacillus</taxon>
    </lineage>
</organism>
<keyword evidence="3" id="KW-1003">Cell membrane</keyword>